<keyword evidence="5" id="KW-1185">Reference proteome</keyword>
<feature type="domain" description="J" evidence="3">
    <location>
        <begin position="14"/>
        <end position="76"/>
    </location>
</feature>
<evidence type="ECO:0000313" key="4">
    <source>
        <dbReference type="EMBL" id="MBB6104873.1"/>
    </source>
</evidence>
<reference evidence="4 5" key="1">
    <citation type="submission" date="2020-08" db="EMBL/GenBank/DDBJ databases">
        <title>Above-ground endophytic microbial communities from plants in different locations in the United States.</title>
        <authorList>
            <person name="Frank C."/>
        </authorList>
    </citation>
    <scope>NUCLEOTIDE SEQUENCE [LARGE SCALE GENOMIC DNA]</scope>
    <source>
        <strain evidence="4 5">WP4_2_2</strain>
    </source>
</reference>
<keyword evidence="2" id="KW-0472">Membrane</keyword>
<dbReference type="Gene3D" id="1.10.287.110">
    <property type="entry name" value="DnaJ domain"/>
    <property type="match status" value="1"/>
</dbReference>
<dbReference type="SMART" id="SM00271">
    <property type="entry name" value="DnaJ"/>
    <property type="match status" value="1"/>
</dbReference>
<dbReference type="PRINTS" id="PR00625">
    <property type="entry name" value="JDOMAIN"/>
</dbReference>
<dbReference type="PROSITE" id="PS50076">
    <property type="entry name" value="DNAJ_2"/>
    <property type="match status" value="1"/>
</dbReference>
<dbReference type="Proteomes" id="UP000571554">
    <property type="component" value="Unassembled WGS sequence"/>
</dbReference>
<dbReference type="Pfam" id="PF00226">
    <property type="entry name" value="DnaJ"/>
    <property type="match status" value="1"/>
</dbReference>
<comment type="caution">
    <text evidence="4">The sequence shown here is derived from an EMBL/GenBank/DDBJ whole genome shotgun (WGS) entry which is preliminary data.</text>
</comment>
<dbReference type="RefSeq" id="WP_183727436.1">
    <property type="nucleotide sequence ID" value="NZ_JACHBW010000014.1"/>
</dbReference>
<evidence type="ECO:0000256" key="1">
    <source>
        <dbReference type="SAM" id="Coils"/>
    </source>
</evidence>
<dbReference type="EMBL" id="JACHBW010000014">
    <property type="protein sequence ID" value="MBB6104873.1"/>
    <property type="molecule type" value="Genomic_DNA"/>
</dbReference>
<keyword evidence="2" id="KW-0812">Transmembrane</keyword>
<dbReference type="SUPFAM" id="SSF46565">
    <property type="entry name" value="Chaperone J-domain"/>
    <property type="match status" value="1"/>
</dbReference>
<accession>A0A7W9U0Q6</accession>
<name>A0A7W9U0Q6_9BURK</name>
<feature type="coiled-coil region" evidence="1">
    <location>
        <begin position="93"/>
        <end position="148"/>
    </location>
</feature>
<evidence type="ECO:0000256" key="2">
    <source>
        <dbReference type="SAM" id="Phobius"/>
    </source>
</evidence>
<sequence length="395" mass="44457">MPATDPRTHEDYDRLYYRLDLEPGASAADIKHNYRQLAQILHPDKWRHPSAASLHWADEQFKRIKEAREVLEAYWAMHHQAPSSGTVPGNAQLLRVREQMRELEVRRERLHGELDGLQRDRLRALAEIARMQTERERLIGEIVRLRDDVASERAAHAVWRDNEQAASEAEDQATAEHAAEALADHDLAPTARHPIRNFFFARFDDPSRGWLMTLSAAVVVLIVLFVAAHRLVFSVFDATGSWRWLGVLLQAVLIATGAILAGGFAWSQRTLHRADRAGRMHGVPLPARETWQRVGAALRGTGRHGASWQIETGALSPDDSSFTLQAVLRFSTRQHGESEAHQTVTFRCRAHAAGAGTTRIAWDFGVQAPTWWLVPAAGVVRDLRRRVEADIAGRI</sequence>
<keyword evidence="2" id="KW-1133">Transmembrane helix</keyword>
<protein>
    <recommendedName>
        <fullName evidence="3">J domain-containing protein</fullName>
    </recommendedName>
</protein>
<feature type="transmembrane region" description="Helical" evidence="2">
    <location>
        <begin position="210"/>
        <end position="232"/>
    </location>
</feature>
<dbReference type="InterPro" id="IPR050817">
    <property type="entry name" value="DjlA_DnaK_co-chaperone"/>
</dbReference>
<evidence type="ECO:0000313" key="5">
    <source>
        <dbReference type="Proteomes" id="UP000571554"/>
    </source>
</evidence>
<dbReference type="CDD" id="cd06257">
    <property type="entry name" value="DnaJ"/>
    <property type="match status" value="1"/>
</dbReference>
<keyword evidence="1" id="KW-0175">Coiled coil</keyword>
<proteinExistence type="predicted"/>
<dbReference type="InterPro" id="IPR001623">
    <property type="entry name" value="DnaJ_domain"/>
</dbReference>
<dbReference type="PANTHER" id="PTHR24074">
    <property type="entry name" value="CO-CHAPERONE PROTEIN DJLA"/>
    <property type="match status" value="1"/>
</dbReference>
<feature type="transmembrane region" description="Helical" evidence="2">
    <location>
        <begin position="244"/>
        <end position="266"/>
    </location>
</feature>
<evidence type="ECO:0000259" key="3">
    <source>
        <dbReference type="PROSITE" id="PS50076"/>
    </source>
</evidence>
<dbReference type="InterPro" id="IPR036869">
    <property type="entry name" value="J_dom_sf"/>
</dbReference>
<dbReference type="AlphaFoldDB" id="A0A7W9U0Q6"/>
<gene>
    <name evidence="4" type="ORF">F4827_004738</name>
</gene>
<organism evidence="4 5">
    <name type="scientific">Paraburkholderia bannensis</name>
    <dbReference type="NCBI Taxonomy" id="765414"/>
    <lineage>
        <taxon>Bacteria</taxon>
        <taxon>Pseudomonadati</taxon>
        <taxon>Pseudomonadota</taxon>
        <taxon>Betaproteobacteria</taxon>
        <taxon>Burkholderiales</taxon>
        <taxon>Burkholderiaceae</taxon>
        <taxon>Paraburkholderia</taxon>
    </lineage>
</organism>